<dbReference type="EMBL" id="DS268109">
    <property type="protein sequence ID" value="KMM65218.1"/>
    <property type="molecule type" value="Genomic_DNA"/>
</dbReference>
<name>A0A0J6F4Z8_COCPO</name>
<reference evidence="1 2" key="1">
    <citation type="submission" date="2007-06" db="EMBL/GenBank/DDBJ databases">
        <title>The Genome Sequence of Coccidioides posadasii RMSCC_3488.</title>
        <authorList>
            <consortium name="Coccidioides Genome Resources Consortium"/>
            <consortium name="The Broad Institute Genome Sequencing Platform"/>
            <person name="Henn M.R."/>
            <person name="Sykes S."/>
            <person name="Young S."/>
            <person name="Jaffe D."/>
            <person name="Berlin A."/>
            <person name="Alvarez P."/>
            <person name="Butler J."/>
            <person name="Gnerre S."/>
            <person name="Grabherr M."/>
            <person name="Mauceli E."/>
            <person name="Brockman W."/>
            <person name="Kodira C."/>
            <person name="Alvarado L."/>
            <person name="Zeng Q."/>
            <person name="Crawford M."/>
            <person name="Antoine C."/>
            <person name="Devon K."/>
            <person name="Galgiani J."/>
            <person name="Orsborn K."/>
            <person name="Lewis M.L."/>
            <person name="Nusbaum C."/>
            <person name="Galagan J."/>
            <person name="Birren B."/>
        </authorList>
    </citation>
    <scope>NUCLEOTIDE SEQUENCE [LARGE SCALE GENOMIC DNA]</scope>
    <source>
        <strain evidence="1 2">RMSCC 3488</strain>
    </source>
</reference>
<dbReference type="VEuPathDB" id="FungiDB:CPAG_01569"/>
<protein>
    <submittedName>
        <fullName evidence="1">Uncharacterized protein</fullName>
    </submittedName>
</protein>
<evidence type="ECO:0000313" key="1">
    <source>
        <dbReference type="EMBL" id="KMM65218.1"/>
    </source>
</evidence>
<sequence>MSPCKSTRMEIKVDLPLSIPQPAHAHIVYSVMLLIRHSWDDDENWPSCIGSREWNRLDPFAGLSFKMSVVVARGESRGTKLSGLLYSAYHFPSTVDPHRNQTRSFRSVMPV</sequence>
<organism evidence="1 2">
    <name type="scientific">Coccidioides posadasii RMSCC 3488</name>
    <dbReference type="NCBI Taxonomy" id="454284"/>
    <lineage>
        <taxon>Eukaryota</taxon>
        <taxon>Fungi</taxon>
        <taxon>Dikarya</taxon>
        <taxon>Ascomycota</taxon>
        <taxon>Pezizomycotina</taxon>
        <taxon>Eurotiomycetes</taxon>
        <taxon>Eurotiomycetidae</taxon>
        <taxon>Onygenales</taxon>
        <taxon>Onygenaceae</taxon>
        <taxon>Coccidioides</taxon>
    </lineage>
</organism>
<dbReference type="AlphaFoldDB" id="A0A0J6F4Z8"/>
<reference evidence="2" key="3">
    <citation type="journal article" date="2010" name="Genome Res.">
        <title>Population genomic sequencing of Coccidioides fungi reveals recent hybridization and transposon control.</title>
        <authorList>
            <person name="Neafsey D.E."/>
            <person name="Barker B.M."/>
            <person name="Sharpton T.J."/>
            <person name="Stajich J.E."/>
            <person name="Park D.J."/>
            <person name="Whiston E."/>
            <person name="Hung C.-Y."/>
            <person name="McMahan C."/>
            <person name="White J."/>
            <person name="Sykes S."/>
            <person name="Heiman D."/>
            <person name="Young S."/>
            <person name="Zeng Q."/>
            <person name="Abouelleil A."/>
            <person name="Aftuck L."/>
            <person name="Bessette D."/>
            <person name="Brown A."/>
            <person name="FitzGerald M."/>
            <person name="Lui A."/>
            <person name="Macdonald J.P."/>
            <person name="Priest M."/>
            <person name="Orbach M.J."/>
            <person name="Galgiani J.N."/>
            <person name="Kirkland T.N."/>
            <person name="Cole G.T."/>
            <person name="Birren B.W."/>
            <person name="Henn M.R."/>
            <person name="Taylor J.W."/>
            <person name="Rounsley S.D."/>
        </authorList>
    </citation>
    <scope>NUCLEOTIDE SEQUENCE [LARGE SCALE GENOMIC DNA]</scope>
    <source>
        <strain evidence="2">RMSCC 3488</strain>
    </source>
</reference>
<proteinExistence type="predicted"/>
<dbReference type="Proteomes" id="UP000054567">
    <property type="component" value="Unassembled WGS sequence"/>
</dbReference>
<gene>
    <name evidence="1" type="ORF">CPAG_01569</name>
</gene>
<evidence type="ECO:0000313" key="2">
    <source>
        <dbReference type="Proteomes" id="UP000054567"/>
    </source>
</evidence>
<reference evidence="2" key="2">
    <citation type="journal article" date="2009" name="Genome Res.">
        <title>Comparative genomic analyses of the human fungal pathogens Coccidioides and their relatives.</title>
        <authorList>
            <person name="Sharpton T.J."/>
            <person name="Stajich J.E."/>
            <person name="Rounsley S.D."/>
            <person name="Gardner M.J."/>
            <person name="Wortman J.R."/>
            <person name="Jordar V.S."/>
            <person name="Maiti R."/>
            <person name="Kodira C.D."/>
            <person name="Neafsey D.E."/>
            <person name="Zeng Q."/>
            <person name="Hung C.-Y."/>
            <person name="McMahan C."/>
            <person name="Muszewska A."/>
            <person name="Grynberg M."/>
            <person name="Mandel M.A."/>
            <person name="Kellner E.M."/>
            <person name="Barker B.M."/>
            <person name="Galgiani J.N."/>
            <person name="Orbach M.J."/>
            <person name="Kirkland T.N."/>
            <person name="Cole G.T."/>
            <person name="Henn M.R."/>
            <person name="Birren B.W."/>
            <person name="Taylor J.W."/>
        </authorList>
    </citation>
    <scope>NUCLEOTIDE SEQUENCE [LARGE SCALE GENOMIC DNA]</scope>
    <source>
        <strain evidence="2">RMSCC 3488</strain>
    </source>
</reference>
<accession>A0A0J6F4Z8</accession>